<dbReference type="PANTHER" id="PTHR43266:SF2">
    <property type="entry name" value="MAJOR FACILITATOR SUPERFAMILY (MFS) PROFILE DOMAIN-CONTAINING PROTEIN"/>
    <property type="match status" value="1"/>
</dbReference>
<feature type="transmembrane region" description="Helical" evidence="7">
    <location>
        <begin position="216"/>
        <end position="237"/>
    </location>
</feature>
<gene>
    <name evidence="9" type="ordered locus">Deipr_0955</name>
</gene>
<dbReference type="STRING" id="693977.Deipr_0955"/>
<protein>
    <submittedName>
        <fullName evidence="9">Major facilitator superfamily MFS_1</fullName>
    </submittedName>
</protein>
<reference evidence="9 10" key="2">
    <citation type="journal article" date="2012" name="Stand. Genomic Sci.">
        <title>Complete genome sequence of the orange-red pigmented, radioresistant Deinococcus proteolyticus type strain (MRP(T)).</title>
        <authorList>
            <person name="Copeland A."/>
            <person name="Zeytun A."/>
            <person name="Yassawong M."/>
            <person name="Nolan M."/>
            <person name="Lucas S."/>
            <person name="Hammon N."/>
            <person name="Deshpande S."/>
            <person name="Cheng J.F."/>
            <person name="Han C."/>
            <person name="Tapia R."/>
            <person name="Goodwin L.A."/>
            <person name="Pitluck S."/>
            <person name="Mavromatis K."/>
            <person name="Liolios K."/>
            <person name="Pagani I."/>
            <person name="Ivanova N."/>
            <person name="Mikhailova N."/>
            <person name="Pati A."/>
            <person name="Chen A."/>
            <person name="Palaniappan K."/>
            <person name="Land M."/>
            <person name="Hauser L."/>
            <person name="Jeffries C.D."/>
            <person name="Brambilla E.M."/>
            <person name="Rohde M."/>
            <person name="Sikorski J."/>
            <person name="Pukall R."/>
            <person name="Goker M."/>
            <person name="Detter J.C."/>
            <person name="Woyke T."/>
            <person name="Bristow J."/>
            <person name="Eisen J.A."/>
            <person name="Markowitz V."/>
            <person name="Hugenholtz P."/>
            <person name="Kyrpides N.C."/>
            <person name="Klenk H.P."/>
            <person name="Lapidus A."/>
        </authorList>
    </citation>
    <scope>NUCLEOTIDE SEQUENCE [LARGE SCALE GENOMIC DNA]</scope>
    <source>
        <strain evidence="10">ATCC 35074 / DSM 20540 / JCM 6276 / NBRC 101906 / NCIMB 13154 / VKM Ac-1939 / CCM 2703 / MRP</strain>
    </source>
</reference>
<dbReference type="GO" id="GO:0022857">
    <property type="term" value="F:transmembrane transporter activity"/>
    <property type="evidence" value="ECO:0007669"/>
    <property type="project" value="InterPro"/>
</dbReference>
<keyword evidence="2" id="KW-0813">Transport</keyword>
<keyword evidence="3" id="KW-1003">Cell membrane</keyword>
<dbReference type="Gene3D" id="1.20.1250.20">
    <property type="entry name" value="MFS general substrate transporter like domains"/>
    <property type="match status" value="1"/>
</dbReference>
<keyword evidence="6 7" id="KW-0472">Membrane</keyword>
<keyword evidence="10" id="KW-1185">Reference proteome</keyword>
<dbReference type="InterPro" id="IPR020846">
    <property type="entry name" value="MFS_dom"/>
</dbReference>
<feature type="transmembrane region" description="Helical" evidence="7">
    <location>
        <begin position="50"/>
        <end position="72"/>
    </location>
</feature>
<feature type="transmembrane region" description="Helical" evidence="7">
    <location>
        <begin position="346"/>
        <end position="365"/>
    </location>
</feature>
<dbReference type="InterPro" id="IPR011701">
    <property type="entry name" value="MFS"/>
</dbReference>
<feature type="transmembrane region" description="Helical" evidence="7">
    <location>
        <begin position="18"/>
        <end position="44"/>
    </location>
</feature>
<feature type="transmembrane region" description="Helical" evidence="7">
    <location>
        <begin position="311"/>
        <end position="334"/>
    </location>
</feature>
<evidence type="ECO:0000256" key="5">
    <source>
        <dbReference type="ARBA" id="ARBA00022989"/>
    </source>
</evidence>
<feature type="domain" description="Major facilitator superfamily (MFS) profile" evidence="8">
    <location>
        <begin position="222"/>
        <end position="409"/>
    </location>
</feature>
<dbReference type="PANTHER" id="PTHR43266">
    <property type="entry name" value="MACROLIDE-EFFLUX PROTEIN"/>
    <property type="match status" value="1"/>
</dbReference>
<evidence type="ECO:0000256" key="2">
    <source>
        <dbReference type="ARBA" id="ARBA00022448"/>
    </source>
</evidence>
<feature type="transmembrane region" description="Helical" evidence="7">
    <location>
        <begin position="257"/>
        <end position="280"/>
    </location>
</feature>
<organism evidence="9 10">
    <name type="scientific">Deinococcus proteolyticus (strain ATCC 35074 / DSM 20540 / JCM 6276 / NBRC 101906 / NCIMB 13154 / VKM Ac-1939 / CCM 2703 / MRP)</name>
    <dbReference type="NCBI Taxonomy" id="693977"/>
    <lineage>
        <taxon>Bacteria</taxon>
        <taxon>Thermotogati</taxon>
        <taxon>Deinococcota</taxon>
        <taxon>Deinococci</taxon>
        <taxon>Deinococcales</taxon>
        <taxon>Deinococcaceae</taxon>
        <taxon>Deinococcus</taxon>
    </lineage>
</organism>
<dbReference type="Pfam" id="PF07690">
    <property type="entry name" value="MFS_1"/>
    <property type="match status" value="1"/>
</dbReference>
<evidence type="ECO:0000256" key="4">
    <source>
        <dbReference type="ARBA" id="ARBA00022692"/>
    </source>
</evidence>
<evidence type="ECO:0000256" key="7">
    <source>
        <dbReference type="SAM" id="Phobius"/>
    </source>
</evidence>
<dbReference type="AlphaFoldDB" id="F0RMW9"/>
<name>F0RMW9_DEIPM</name>
<evidence type="ECO:0000259" key="8">
    <source>
        <dbReference type="PROSITE" id="PS50850"/>
    </source>
</evidence>
<evidence type="ECO:0000313" key="9">
    <source>
        <dbReference type="EMBL" id="ADY26111.1"/>
    </source>
</evidence>
<dbReference type="RefSeq" id="WP_013614720.1">
    <property type="nucleotide sequence ID" value="NC_015161.1"/>
</dbReference>
<dbReference type="CDD" id="cd06173">
    <property type="entry name" value="MFS_MefA_like"/>
    <property type="match status" value="1"/>
</dbReference>
<feature type="transmembrane region" description="Helical" evidence="7">
    <location>
        <begin position="145"/>
        <end position="169"/>
    </location>
</feature>
<proteinExistence type="predicted"/>
<dbReference type="HOGENOM" id="CLU_034180_16_1_0"/>
<feature type="transmembrane region" description="Helical" evidence="7">
    <location>
        <begin position="106"/>
        <end position="124"/>
    </location>
</feature>
<feature type="transmembrane region" description="Helical" evidence="7">
    <location>
        <begin position="79"/>
        <end position="100"/>
    </location>
</feature>
<feature type="transmembrane region" description="Helical" evidence="7">
    <location>
        <begin position="377"/>
        <end position="395"/>
    </location>
</feature>
<keyword evidence="4 7" id="KW-0812">Transmembrane</keyword>
<dbReference type="Proteomes" id="UP000007718">
    <property type="component" value="Chromosome"/>
</dbReference>
<dbReference type="SUPFAM" id="SSF103473">
    <property type="entry name" value="MFS general substrate transporter"/>
    <property type="match status" value="1"/>
</dbReference>
<dbReference type="OrthoDB" id="9775268at2"/>
<evidence type="ECO:0000256" key="6">
    <source>
        <dbReference type="ARBA" id="ARBA00023136"/>
    </source>
</evidence>
<comment type="subcellular location">
    <subcellularLocation>
        <location evidence="1">Cell membrane</location>
        <topology evidence="1">Multi-pass membrane protein</topology>
    </subcellularLocation>
</comment>
<feature type="transmembrane region" description="Helical" evidence="7">
    <location>
        <begin position="287"/>
        <end position="305"/>
    </location>
</feature>
<reference evidence="10" key="1">
    <citation type="submission" date="2011-02" db="EMBL/GenBank/DDBJ databases">
        <title>The complete sequence of chromosome of Deinococcus proteolyticus DSM 20540.</title>
        <authorList>
            <consortium name="US DOE Joint Genome Institute (JGI-PGF)"/>
            <person name="Lucas S."/>
            <person name="Copeland A."/>
            <person name="Lapidus A."/>
            <person name="Bruce D."/>
            <person name="Goodwin L."/>
            <person name="Pitluck S."/>
            <person name="Kyrpides N."/>
            <person name="Mavromatis K."/>
            <person name="Pagani I."/>
            <person name="Ivanova N."/>
            <person name="Ovchinnikova G."/>
            <person name="Zeytun A."/>
            <person name="Detter J.C."/>
            <person name="Han C."/>
            <person name="Land M."/>
            <person name="Hauser L."/>
            <person name="Markowitz V."/>
            <person name="Cheng J.-F."/>
            <person name="Hugenholtz P."/>
            <person name="Woyke T."/>
            <person name="Wu D."/>
            <person name="Pukall R."/>
            <person name="Steenblock K."/>
            <person name="Brambilla E."/>
            <person name="Klenk H.-P."/>
            <person name="Eisen J.A."/>
        </authorList>
    </citation>
    <scope>NUCLEOTIDE SEQUENCE [LARGE SCALE GENOMIC DNA]</scope>
    <source>
        <strain evidence="10">ATCC 35074 / DSM 20540 / JCM 6276 / NBRC 101906 / NCIMB 13154 / VKM Ac-1939 / CCM 2703 / MRP</strain>
    </source>
</reference>
<dbReference type="GO" id="GO:0005886">
    <property type="term" value="C:plasma membrane"/>
    <property type="evidence" value="ECO:0007669"/>
    <property type="project" value="UniProtKB-SubCell"/>
</dbReference>
<dbReference type="KEGG" id="dpt:Deipr_0955"/>
<accession>F0RMW9</accession>
<dbReference type="EMBL" id="CP002536">
    <property type="protein sequence ID" value="ADY26111.1"/>
    <property type="molecule type" value="Genomic_DNA"/>
</dbReference>
<dbReference type="PROSITE" id="PS50850">
    <property type="entry name" value="MFS"/>
    <property type="match status" value="1"/>
</dbReference>
<dbReference type="eggNOG" id="COG2814">
    <property type="taxonomic scope" value="Bacteria"/>
</dbReference>
<keyword evidence="5 7" id="KW-1133">Transmembrane helix</keyword>
<sequence length="409" mass="42360">MTPTSSPSPRLWTRSFTVYWLAGLQSVFGNALTSVVVAVLVYGLTGQASAMGLTLALGMLPALLSPFAGVVVDRVPVRPLLIAGDVLRGLLVLGLALGLMNGQVSIFWLNSAVLLSGLITAFTSPASSTLLPQLVPAEHLARANGLMGMGIQSAQLAGLFLGAGLVTLLGQASTLLLDAATFLISAGALLLVRLPSRVKAPVKEGFWTAFRAGFQVLARHPGFAMIPVLAFVLNIAFAPMQMLLPEHLAGFGLPERFYGVALGTVMGGMLAGSLSVTALGQRFRPQLALPLGLLSGSLSLAVMAQSPYVELFYAALATLGLGVALTNTAISYLGQTLIPEEFRGRVFGLISAGSQAGMPLAMILLGPAADAYGSRPLWSTGAAVMLLSTCAWLYLGTQAGRGARPTSIT</sequence>
<evidence type="ECO:0000256" key="1">
    <source>
        <dbReference type="ARBA" id="ARBA00004651"/>
    </source>
</evidence>
<evidence type="ECO:0000313" key="10">
    <source>
        <dbReference type="Proteomes" id="UP000007718"/>
    </source>
</evidence>
<evidence type="ECO:0000256" key="3">
    <source>
        <dbReference type="ARBA" id="ARBA00022475"/>
    </source>
</evidence>
<dbReference type="InterPro" id="IPR036259">
    <property type="entry name" value="MFS_trans_sf"/>
</dbReference>